<dbReference type="SUPFAM" id="SSF53448">
    <property type="entry name" value="Nucleotide-diphospho-sugar transferases"/>
    <property type="match status" value="1"/>
</dbReference>
<dbReference type="AlphaFoldDB" id="A0A838ZSI5"/>
<proteinExistence type="predicted"/>
<protein>
    <submittedName>
        <fullName evidence="2">Glycosyltransferase family 2 protein</fullName>
    </submittedName>
</protein>
<organism evidence="2 3">
    <name type="scientific">Moheibacter lacus</name>
    <dbReference type="NCBI Taxonomy" id="2745851"/>
    <lineage>
        <taxon>Bacteria</taxon>
        <taxon>Pseudomonadati</taxon>
        <taxon>Bacteroidota</taxon>
        <taxon>Flavobacteriia</taxon>
        <taxon>Flavobacteriales</taxon>
        <taxon>Weeksellaceae</taxon>
        <taxon>Moheibacter</taxon>
    </lineage>
</organism>
<keyword evidence="3" id="KW-1185">Reference proteome</keyword>
<gene>
    <name evidence="2" type="ORF">HU137_09165</name>
</gene>
<dbReference type="InterPro" id="IPR029044">
    <property type="entry name" value="Nucleotide-diphossugar_trans"/>
</dbReference>
<dbReference type="CDD" id="cd04186">
    <property type="entry name" value="GT_2_like_c"/>
    <property type="match status" value="1"/>
</dbReference>
<reference evidence="2 3" key="1">
    <citation type="submission" date="2020-07" db="EMBL/GenBank/DDBJ databases">
        <title>Moheibacter lacus sp. nov., a member of the family Flavobacteriaceae isolated from freshwater lake sediment.</title>
        <authorList>
            <person name="Liu Y."/>
        </authorList>
    </citation>
    <scope>NUCLEOTIDE SEQUENCE [LARGE SCALE GENOMIC DNA]</scope>
    <source>
        <strain evidence="2 3">BDHS18</strain>
    </source>
</reference>
<sequence>MKVSVVIVSYNARYYLEQCLYSVEKALENIEGEIIVVDNDSPEKPIDFIRNHFPNVQFIESKENLGFAKANNLGVKKAKGEYVLILNPDTLVPENLFEKIIPFADANVKMGALGVRLIDANGNFHPESKRNIPTLQNTFGKLFGTLIDKKNAKGYYKSNVGELDIAPAEVLVGAFMFLKKSVYEKVGGFDERYFMYGEDIDLSYSLELNGFTNYYFGEISVLHYKGESTRKDKKYLKIFFGAMEIFIKKYYGKHFFRYQIFSLGLKLRYFWANLNGAFKPEDKKEKLGVELDSLERINSVEDIKENSAQILLDGNIFTHGEMLEIISNHAKPGIQFFIQPKAMDVIIGDSGPVKI</sequence>
<evidence type="ECO:0000313" key="3">
    <source>
        <dbReference type="Proteomes" id="UP000552241"/>
    </source>
</evidence>
<dbReference type="PANTHER" id="PTHR43179">
    <property type="entry name" value="RHAMNOSYLTRANSFERASE WBBL"/>
    <property type="match status" value="1"/>
</dbReference>
<accession>A0A838ZSI5</accession>
<name>A0A838ZSI5_9FLAO</name>
<feature type="domain" description="Glycosyltransferase 2-like" evidence="1">
    <location>
        <begin position="4"/>
        <end position="152"/>
    </location>
</feature>
<dbReference type="Gene3D" id="3.90.550.10">
    <property type="entry name" value="Spore Coat Polysaccharide Biosynthesis Protein SpsA, Chain A"/>
    <property type="match status" value="1"/>
</dbReference>
<dbReference type="EMBL" id="JACDZE010000002">
    <property type="protein sequence ID" value="MBA5629937.1"/>
    <property type="molecule type" value="Genomic_DNA"/>
</dbReference>
<dbReference type="Proteomes" id="UP000552241">
    <property type="component" value="Unassembled WGS sequence"/>
</dbReference>
<dbReference type="Pfam" id="PF00535">
    <property type="entry name" value="Glycos_transf_2"/>
    <property type="match status" value="1"/>
</dbReference>
<dbReference type="RefSeq" id="WP_182043544.1">
    <property type="nucleotide sequence ID" value="NZ_JACDZE010000002.1"/>
</dbReference>
<evidence type="ECO:0000313" key="2">
    <source>
        <dbReference type="EMBL" id="MBA5629937.1"/>
    </source>
</evidence>
<evidence type="ECO:0000259" key="1">
    <source>
        <dbReference type="Pfam" id="PF00535"/>
    </source>
</evidence>
<dbReference type="InterPro" id="IPR001173">
    <property type="entry name" value="Glyco_trans_2-like"/>
</dbReference>
<dbReference type="GO" id="GO:0016740">
    <property type="term" value="F:transferase activity"/>
    <property type="evidence" value="ECO:0007669"/>
    <property type="project" value="UniProtKB-KW"/>
</dbReference>
<comment type="caution">
    <text evidence="2">The sequence shown here is derived from an EMBL/GenBank/DDBJ whole genome shotgun (WGS) entry which is preliminary data.</text>
</comment>
<dbReference type="PANTHER" id="PTHR43179:SF7">
    <property type="entry name" value="RHAMNOSYLTRANSFERASE WBBL"/>
    <property type="match status" value="1"/>
</dbReference>
<keyword evidence="2" id="KW-0808">Transferase</keyword>